<organism evidence="1 2">
    <name type="scientific">Sphingobacterium lactis</name>
    <dbReference type="NCBI Taxonomy" id="797291"/>
    <lineage>
        <taxon>Bacteria</taxon>
        <taxon>Pseudomonadati</taxon>
        <taxon>Bacteroidota</taxon>
        <taxon>Sphingobacteriia</taxon>
        <taxon>Sphingobacteriales</taxon>
        <taxon>Sphingobacteriaceae</taxon>
        <taxon>Sphingobacterium</taxon>
    </lineage>
</organism>
<keyword evidence="2" id="KW-1185">Reference proteome</keyword>
<dbReference type="EMBL" id="FNUT01000002">
    <property type="protein sequence ID" value="SEF74036.1"/>
    <property type="molecule type" value="Genomic_DNA"/>
</dbReference>
<sequence length="69" mass="7778">MICTKTIATVMSMVFYEIDSVRKAGISIQVLITLVNYKPQERIPNSFALYNGKNLVAFLAETIPTHDEE</sequence>
<evidence type="ECO:0000313" key="2">
    <source>
        <dbReference type="Proteomes" id="UP000236731"/>
    </source>
</evidence>
<proteinExistence type="predicted"/>
<reference evidence="2" key="1">
    <citation type="submission" date="2016-10" db="EMBL/GenBank/DDBJ databases">
        <authorList>
            <person name="Varghese N."/>
            <person name="Submissions S."/>
        </authorList>
    </citation>
    <scope>NUCLEOTIDE SEQUENCE [LARGE SCALE GENOMIC DNA]</scope>
    <source>
        <strain evidence="2">DSM 22361</strain>
    </source>
</reference>
<dbReference type="AlphaFoldDB" id="A0A1H5UG82"/>
<protein>
    <submittedName>
        <fullName evidence="1">Uncharacterized protein</fullName>
    </submittedName>
</protein>
<dbReference type="Proteomes" id="UP000236731">
    <property type="component" value="Unassembled WGS sequence"/>
</dbReference>
<accession>A0A1H5UG82</accession>
<evidence type="ECO:0000313" key="1">
    <source>
        <dbReference type="EMBL" id="SEF74036.1"/>
    </source>
</evidence>
<gene>
    <name evidence="1" type="ORF">SAMN05421877_102286</name>
</gene>
<name>A0A1H5UG82_9SPHI</name>